<dbReference type="Proteomes" id="UP000094527">
    <property type="component" value="Unassembled WGS sequence"/>
</dbReference>
<name>A0A1D2MM53_ORCCI</name>
<keyword evidence="2" id="KW-1185">Reference proteome</keyword>
<accession>A0A1D2MM53</accession>
<protein>
    <submittedName>
        <fullName evidence="1">Uncharacterized protein</fullName>
    </submittedName>
</protein>
<dbReference type="EMBL" id="LJIJ01000883">
    <property type="protein sequence ID" value="ODM93955.1"/>
    <property type="molecule type" value="Genomic_DNA"/>
</dbReference>
<sequence length="117" mass="13232">MSQQNSNVDDESFSEEAANLAGMLFQQNNPTERMPVSISIDNARNQEYFTIPRVTNDQEDLVVSIFVSCSFEFDNEIKNALADIEESDELGPAVGRSLQRLTIELYHDNSPKTTRRS</sequence>
<organism evidence="1 2">
    <name type="scientific">Orchesella cincta</name>
    <name type="common">Springtail</name>
    <name type="synonym">Podura cincta</name>
    <dbReference type="NCBI Taxonomy" id="48709"/>
    <lineage>
        <taxon>Eukaryota</taxon>
        <taxon>Metazoa</taxon>
        <taxon>Ecdysozoa</taxon>
        <taxon>Arthropoda</taxon>
        <taxon>Hexapoda</taxon>
        <taxon>Collembola</taxon>
        <taxon>Entomobryomorpha</taxon>
        <taxon>Entomobryoidea</taxon>
        <taxon>Orchesellidae</taxon>
        <taxon>Orchesellinae</taxon>
        <taxon>Orchesella</taxon>
    </lineage>
</organism>
<proteinExistence type="predicted"/>
<evidence type="ECO:0000313" key="2">
    <source>
        <dbReference type="Proteomes" id="UP000094527"/>
    </source>
</evidence>
<gene>
    <name evidence="1" type="ORF">Ocin01_12718</name>
</gene>
<evidence type="ECO:0000313" key="1">
    <source>
        <dbReference type="EMBL" id="ODM93955.1"/>
    </source>
</evidence>
<dbReference type="AlphaFoldDB" id="A0A1D2MM53"/>
<comment type="caution">
    <text evidence="1">The sequence shown here is derived from an EMBL/GenBank/DDBJ whole genome shotgun (WGS) entry which is preliminary data.</text>
</comment>
<reference evidence="1 2" key="1">
    <citation type="journal article" date="2016" name="Genome Biol. Evol.">
        <title>Gene Family Evolution Reflects Adaptation to Soil Environmental Stressors in the Genome of the Collembolan Orchesella cincta.</title>
        <authorList>
            <person name="Faddeeva-Vakhrusheva A."/>
            <person name="Derks M.F."/>
            <person name="Anvar S.Y."/>
            <person name="Agamennone V."/>
            <person name="Suring W."/>
            <person name="Smit S."/>
            <person name="van Straalen N.M."/>
            <person name="Roelofs D."/>
        </authorList>
    </citation>
    <scope>NUCLEOTIDE SEQUENCE [LARGE SCALE GENOMIC DNA]</scope>
    <source>
        <tissue evidence="1">Mixed pool</tissue>
    </source>
</reference>